<evidence type="ECO:0000256" key="1">
    <source>
        <dbReference type="ARBA" id="ARBA00001974"/>
    </source>
</evidence>
<comment type="similarity">
    <text evidence="2 6">Belongs to the acyl-CoA dehydrogenase family.</text>
</comment>
<sequence>MHWQTHTVFNQPLPLNNSNLFLSDGALREAVAREGAGWDSELLASIGQQLGTAESLELGRLVNAWPPELLRYDPQGQRLDDVRFHPAWHLLMQGLCTNRVHNLPWEEEARAGSFVARAARFILHAQVEAGTLCPITMTFAATPLLQQMLPAPFSEWLTPLMSDRYDSHLMPGGQKRGLLIGMGMTEKQGGSDVLSNTTRAERLEDGTYRLVGHKWFFSVPQSDAHLVLAQAQARGGLSCFFVPRFLPDGRRNAVRLERLKDKLGNRSNASCEVEFDDAIGWLLGEEGEGIRHILKMGGMTRFDCALGSHGLMRRAFSVAIYHAHQRQVFGKALIDQPMMRQLLSRMALQLEGQTALLFRLARAWDRRGEAKEQLLARLFTPAAKFAVCKSGIPFVAEAMEVLGGIGYCEESELPRLYREMPVNSIWEGSGNVMCLDILRVLSKHAGAEEMLIGMFSEVRGQDRHFDRAVRQLQQRLRNPVEEQGRDIARLIYLLGCGARMLRHASPPVAQAWCQMMLDTRGGMRISAQVQDEVLLRATGGVR</sequence>
<gene>
    <name evidence="10" type="ORF">E2R62_12840</name>
</gene>
<dbReference type="RefSeq" id="WP_012907332.1">
    <property type="nucleotide sequence ID" value="NZ_CAJTBI010000012.1"/>
</dbReference>
<dbReference type="Pfam" id="PF18158">
    <property type="entry name" value="AidB_N"/>
    <property type="match status" value="1"/>
</dbReference>
<dbReference type="EMBL" id="CP038008">
    <property type="protein sequence ID" value="QBY29647.1"/>
    <property type="molecule type" value="Genomic_DNA"/>
</dbReference>
<evidence type="ECO:0000256" key="3">
    <source>
        <dbReference type="ARBA" id="ARBA00022630"/>
    </source>
</evidence>
<dbReference type="PANTHER" id="PTHR42707">
    <property type="entry name" value="ACYL-COA DEHYDROGENASE"/>
    <property type="match status" value="1"/>
</dbReference>
<feature type="domain" description="Acyl-CoA dehydrogenase/oxidase C-terminal" evidence="7">
    <location>
        <begin position="287"/>
        <end position="441"/>
    </location>
</feature>
<dbReference type="Gene3D" id="1.20.140.10">
    <property type="entry name" value="Butyryl-CoA Dehydrogenase, subunit A, domain 3"/>
    <property type="match status" value="1"/>
</dbReference>
<evidence type="ECO:0000256" key="2">
    <source>
        <dbReference type="ARBA" id="ARBA00009347"/>
    </source>
</evidence>
<dbReference type="AlphaFoldDB" id="A0A482PLI3"/>
<comment type="cofactor">
    <cofactor evidence="1 6">
        <name>FAD</name>
        <dbReference type="ChEBI" id="CHEBI:57692"/>
    </cofactor>
</comment>
<evidence type="ECO:0000313" key="10">
    <source>
        <dbReference type="EMBL" id="QBY29647.1"/>
    </source>
</evidence>
<dbReference type="InterPro" id="IPR052904">
    <property type="entry name" value="Acyl-CoA_dehydrogenase-like"/>
</dbReference>
<protein>
    <submittedName>
        <fullName evidence="10">Isovaleryl-CoA dehydrogenase</fullName>
        <ecNumber evidence="10">1.3.8.4</ecNumber>
    </submittedName>
</protein>
<feature type="domain" description="Acyl-CoA oxidase/dehydrogenase middle" evidence="8">
    <location>
        <begin position="182"/>
        <end position="277"/>
    </location>
</feature>
<name>A0A482PLI3_CITRO</name>
<dbReference type="PROSITE" id="PS00073">
    <property type="entry name" value="ACYL_COA_DH_2"/>
    <property type="match status" value="1"/>
</dbReference>
<evidence type="ECO:0000256" key="5">
    <source>
        <dbReference type="ARBA" id="ARBA00023002"/>
    </source>
</evidence>
<evidence type="ECO:0000259" key="8">
    <source>
        <dbReference type="Pfam" id="PF02770"/>
    </source>
</evidence>
<keyword evidence="3 6" id="KW-0285">Flavoprotein</keyword>
<proteinExistence type="inferred from homology"/>
<dbReference type="InterPro" id="IPR034184">
    <property type="entry name" value="AidB"/>
</dbReference>
<dbReference type="SUPFAM" id="SSF47203">
    <property type="entry name" value="Acyl-CoA dehydrogenase C-terminal domain-like"/>
    <property type="match status" value="1"/>
</dbReference>
<organism evidence="10">
    <name type="scientific">Citrobacter rodentium</name>
    <dbReference type="NCBI Taxonomy" id="67825"/>
    <lineage>
        <taxon>Bacteria</taxon>
        <taxon>Pseudomonadati</taxon>
        <taxon>Pseudomonadota</taxon>
        <taxon>Gammaproteobacteria</taxon>
        <taxon>Enterobacterales</taxon>
        <taxon>Enterobacteriaceae</taxon>
        <taxon>Citrobacter</taxon>
    </lineage>
</organism>
<accession>A0A482PLI3</accession>
<dbReference type="SUPFAM" id="SSF56645">
    <property type="entry name" value="Acyl-CoA dehydrogenase NM domain-like"/>
    <property type="match status" value="1"/>
</dbReference>
<dbReference type="InterPro" id="IPR006091">
    <property type="entry name" value="Acyl-CoA_Oxase/DH_mid-dom"/>
</dbReference>
<dbReference type="EC" id="1.3.8.4" evidence="10"/>
<dbReference type="OMA" id="IEMVAMT"/>
<dbReference type="InterPro" id="IPR006089">
    <property type="entry name" value="Acyl-CoA_DH_CS"/>
</dbReference>
<dbReference type="Gene3D" id="2.40.110.20">
    <property type="match status" value="1"/>
</dbReference>
<dbReference type="FunFam" id="2.40.110.20:FF:000001">
    <property type="entry name" value="Acyl-CoA dehydrogenase AidB"/>
    <property type="match status" value="1"/>
</dbReference>
<dbReference type="InterPro" id="IPR041504">
    <property type="entry name" value="AidB_N"/>
</dbReference>
<dbReference type="PANTHER" id="PTHR42707:SF3">
    <property type="entry name" value="ACYL-COA DEHYDROGENASE AIDB-RELATED"/>
    <property type="match status" value="1"/>
</dbReference>
<evidence type="ECO:0000259" key="9">
    <source>
        <dbReference type="Pfam" id="PF18158"/>
    </source>
</evidence>
<dbReference type="NCBIfam" id="NF008594">
    <property type="entry name" value="PRK11561.1"/>
    <property type="match status" value="1"/>
</dbReference>
<dbReference type="InterPro" id="IPR009100">
    <property type="entry name" value="AcylCoA_DH/oxidase_NM_dom_sf"/>
</dbReference>
<feature type="domain" description="Adaptive response protein AidB N-terminal" evidence="9">
    <location>
        <begin position="10"/>
        <end position="167"/>
    </location>
</feature>
<evidence type="ECO:0000256" key="6">
    <source>
        <dbReference type="RuleBase" id="RU362125"/>
    </source>
</evidence>
<dbReference type="InterPro" id="IPR009075">
    <property type="entry name" value="AcylCo_DH/oxidase_C"/>
</dbReference>
<keyword evidence="5 6" id="KW-0560">Oxidoreductase</keyword>
<dbReference type="PROSITE" id="PS00072">
    <property type="entry name" value="ACYL_COA_DH_1"/>
    <property type="match status" value="1"/>
</dbReference>
<evidence type="ECO:0000259" key="7">
    <source>
        <dbReference type="Pfam" id="PF00441"/>
    </source>
</evidence>
<dbReference type="InterPro" id="IPR036250">
    <property type="entry name" value="AcylCo_DH-like_C"/>
</dbReference>
<keyword evidence="4 6" id="KW-0274">FAD</keyword>
<dbReference type="Pfam" id="PF00441">
    <property type="entry name" value="Acyl-CoA_dh_1"/>
    <property type="match status" value="1"/>
</dbReference>
<dbReference type="Gene3D" id="6.10.250.600">
    <property type="match status" value="1"/>
</dbReference>
<dbReference type="CDD" id="cd01154">
    <property type="entry name" value="AidB"/>
    <property type="match status" value="1"/>
</dbReference>
<dbReference type="Pfam" id="PF02770">
    <property type="entry name" value="Acyl-CoA_dh_M"/>
    <property type="match status" value="1"/>
</dbReference>
<reference evidence="10" key="1">
    <citation type="submission" date="2019-03" db="EMBL/GenBank/DDBJ databases">
        <title>Complete genome sequence of enteropathogenic Citrobacter rodentium strain DBS100.</title>
        <authorList>
            <person name="Popov G."/>
            <person name="Fiebig A."/>
            <person name="Shideler S."/>
            <person name="Coombes B."/>
            <person name="Savchenko A."/>
        </authorList>
    </citation>
    <scope>NUCLEOTIDE SEQUENCE</scope>
    <source>
        <strain evidence="10">DBS100</strain>
    </source>
</reference>
<dbReference type="GO" id="GO:0008470">
    <property type="term" value="F:3-methylbutanoyl-CoA dehydrogenase activity"/>
    <property type="evidence" value="ECO:0007669"/>
    <property type="project" value="UniProtKB-EC"/>
</dbReference>
<evidence type="ECO:0000256" key="4">
    <source>
        <dbReference type="ARBA" id="ARBA00022827"/>
    </source>
</evidence>